<dbReference type="EMBL" id="CP044425">
    <property type="protein sequence ID" value="QFG36336.1"/>
    <property type="molecule type" value="Genomic_DNA"/>
</dbReference>
<evidence type="ECO:0000313" key="1">
    <source>
        <dbReference type="EMBL" id="QFG36336.1"/>
    </source>
</evidence>
<name>A0AAE6NTV0_PARPN</name>
<organism evidence="1 2">
    <name type="scientific">Paracoccus pantotrophus</name>
    <name type="common">Thiosphaera pantotropha</name>
    <dbReference type="NCBI Taxonomy" id="82367"/>
    <lineage>
        <taxon>Bacteria</taxon>
        <taxon>Pseudomonadati</taxon>
        <taxon>Pseudomonadota</taxon>
        <taxon>Alphaproteobacteria</taxon>
        <taxon>Rhodobacterales</taxon>
        <taxon>Paracoccaceae</taxon>
        <taxon>Paracoccus</taxon>
    </lineage>
</organism>
<reference evidence="1 2" key="1">
    <citation type="submission" date="2019-01" db="EMBL/GenBank/DDBJ databases">
        <title>Complete Genome Sequence and Annotation of the Paracoccus pantotrophus type strain DSM 2944.</title>
        <authorList>
            <person name="Bockwoldt J.A."/>
            <person name="Zimmermann M."/>
            <person name="Tiso T."/>
            <person name="Blank L.M."/>
        </authorList>
    </citation>
    <scope>NUCLEOTIDE SEQUENCE [LARGE SCALE GENOMIC DNA]</scope>
    <source>
        <strain evidence="1 2">DSM 2944</strain>
        <plasmid evidence="2">ppan2</plasmid>
    </source>
</reference>
<dbReference type="KEGG" id="ppan:ESD82_08970"/>
<dbReference type="AlphaFoldDB" id="A0AAE6NTV0"/>
<gene>
    <name evidence="1" type="ORF">ESD82_08970</name>
</gene>
<keyword evidence="1" id="KW-0614">Plasmid</keyword>
<proteinExistence type="predicted"/>
<dbReference type="Proteomes" id="UP000326453">
    <property type="component" value="Plasmid pPAN2"/>
</dbReference>
<protein>
    <submittedName>
        <fullName evidence="1">Uncharacterized protein</fullName>
    </submittedName>
</protein>
<evidence type="ECO:0000313" key="2">
    <source>
        <dbReference type="Proteomes" id="UP000326453"/>
    </source>
</evidence>
<dbReference type="RefSeq" id="WP_147429315.1">
    <property type="nucleotide sequence ID" value="NZ_CP044425.1"/>
</dbReference>
<accession>A0AAE6NTV0</accession>
<geneLocation type="plasmid" evidence="2">
    <name>ppan2</name>
</geneLocation>
<dbReference type="GeneID" id="51370696"/>
<sequence>MVEAGSIRIAALGTQSSADLQAGDVEVWVAEHSARVEPVAGPAAPVVLAEGVGVDARPHAIPAPVPYRPPCRATCTSPMPGVRANWSSTTGPLPKWWPRCTAIATAACCS</sequence>